<feature type="transmembrane region" description="Helical" evidence="6">
    <location>
        <begin position="47"/>
        <end position="68"/>
    </location>
</feature>
<feature type="domain" description="Rhodopsin" evidence="7">
    <location>
        <begin position="31"/>
        <end position="288"/>
    </location>
</feature>
<evidence type="ECO:0000256" key="1">
    <source>
        <dbReference type="ARBA" id="ARBA00004141"/>
    </source>
</evidence>
<evidence type="ECO:0000313" key="8">
    <source>
        <dbReference type="EMBL" id="KAL2279303.1"/>
    </source>
</evidence>
<evidence type="ECO:0000259" key="7">
    <source>
        <dbReference type="Pfam" id="PF20684"/>
    </source>
</evidence>
<feature type="transmembrane region" description="Helical" evidence="6">
    <location>
        <begin position="222"/>
        <end position="242"/>
    </location>
</feature>
<reference evidence="8 9" key="1">
    <citation type="submission" date="2024-03" db="EMBL/GenBank/DDBJ databases">
        <title>A high-quality draft genome sequence of Diaporthe vaccinii, a causative agent of upright dieback and viscid rot disease in cranberry plants.</title>
        <authorList>
            <person name="Sarrasin M."/>
            <person name="Lang B.F."/>
            <person name="Burger G."/>
        </authorList>
    </citation>
    <scope>NUCLEOTIDE SEQUENCE [LARGE SCALE GENOMIC DNA]</scope>
    <source>
        <strain evidence="8 9">IS7</strain>
    </source>
</reference>
<dbReference type="PANTHER" id="PTHR33048:SF157">
    <property type="entry name" value="INTEGRAL MEMBRANE PROTEIN"/>
    <property type="match status" value="1"/>
</dbReference>
<keyword evidence="9" id="KW-1185">Reference proteome</keyword>
<dbReference type="EMBL" id="JBAWTH010000077">
    <property type="protein sequence ID" value="KAL2279303.1"/>
    <property type="molecule type" value="Genomic_DNA"/>
</dbReference>
<evidence type="ECO:0000256" key="6">
    <source>
        <dbReference type="SAM" id="Phobius"/>
    </source>
</evidence>
<dbReference type="InterPro" id="IPR049326">
    <property type="entry name" value="Rhodopsin_dom_fungi"/>
</dbReference>
<feature type="transmembrane region" description="Helical" evidence="6">
    <location>
        <begin position="12"/>
        <end position="35"/>
    </location>
</feature>
<organism evidence="8 9">
    <name type="scientific">Diaporthe vaccinii</name>
    <dbReference type="NCBI Taxonomy" id="105482"/>
    <lineage>
        <taxon>Eukaryota</taxon>
        <taxon>Fungi</taxon>
        <taxon>Dikarya</taxon>
        <taxon>Ascomycota</taxon>
        <taxon>Pezizomycotina</taxon>
        <taxon>Sordariomycetes</taxon>
        <taxon>Sordariomycetidae</taxon>
        <taxon>Diaporthales</taxon>
        <taxon>Diaporthaceae</taxon>
        <taxon>Diaporthe</taxon>
        <taxon>Diaporthe eres species complex</taxon>
    </lineage>
</organism>
<accession>A0ABR4EA22</accession>
<dbReference type="Proteomes" id="UP001600888">
    <property type="component" value="Unassembled WGS sequence"/>
</dbReference>
<comment type="caution">
    <text evidence="8">The sequence shown here is derived from an EMBL/GenBank/DDBJ whole genome shotgun (WGS) entry which is preliminary data.</text>
</comment>
<feature type="transmembrane region" description="Helical" evidence="6">
    <location>
        <begin position="264"/>
        <end position="284"/>
    </location>
</feature>
<feature type="transmembrane region" description="Helical" evidence="6">
    <location>
        <begin position="184"/>
        <end position="210"/>
    </location>
</feature>
<feature type="transmembrane region" description="Helical" evidence="6">
    <location>
        <begin position="101"/>
        <end position="125"/>
    </location>
</feature>
<evidence type="ECO:0000256" key="3">
    <source>
        <dbReference type="ARBA" id="ARBA00022989"/>
    </source>
</evidence>
<keyword evidence="3 6" id="KW-1133">Transmembrane helix</keyword>
<evidence type="ECO:0000313" key="9">
    <source>
        <dbReference type="Proteomes" id="UP001600888"/>
    </source>
</evidence>
<evidence type="ECO:0000256" key="4">
    <source>
        <dbReference type="ARBA" id="ARBA00023136"/>
    </source>
</evidence>
<feature type="transmembrane region" description="Helical" evidence="6">
    <location>
        <begin position="137"/>
        <end position="160"/>
    </location>
</feature>
<evidence type="ECO:0000256" key="5">
    <source>
        <dbReference type="ARBA" id="ARBA00038359"/>
    </source>
</evidence>
<gene>
    <name evidence="8" type="ORF">FJTKL_13510</name>
</gene>
<dbReference type="InterPro" id="IPR052337">
    <property type="entry name" value="SAT4-like"/>
</dbReference>
<comment type="similarity">
    <text evidence="5">Belongs to the SAT4 family.</text>
</comment>
<comment type="subcellular location">
    <subcellularLocation>
        <location evidence="1">Membrane</location>
        <topology evidence="1">Multi-pass membrane protein</topology>
    </subcellularLocation>
</comment>
<keyword evidence="2 6" id="KW-0812">Transmembrane</keyword>
<proteinExistence type="inferred from homology"/>
<protein>
    <recommendedName>
        <fullName evidence="7">Rhodopsin domain-containing protein</fullName>
    </recommendedName>
</protein>
<evidence type="ECO:0000256" key="2">
    <source>
        <dbReference type="ARBA" id="ARBA00022692"/>
    </source>
</evidence>
<name>A0ABR4EA22_9PEZI</name>
<keyword evidence="4 6" id="KW-0472">Membrane</keyword>
<dbReference type="Pfam" id="PF20684">
    <property type="entry name" value="Fung_rhodopsin"/>
    <property type="match status" value="1"/>
</dbReference>
<sequence>MAVDQKYYETPGHVIAAAVALSILDIVALFLRFYTRRTKNQGLKIDDWFLVPAAVFTVGVGISMVYGVSREALAYPKEVPSDYTGSPLDLDTEQLTITQKIQWPFILLLPLTLGLVKASFLFFYMRIFVVNKKSLTNVLLIALIVFVGLWSVAFFFATLFECPKDFAANWGTTRELTSNCVNSMQIVLCLCVTDFVVDFAIICIPAPLVWRLNLSVRNKIGVCAVFLLGSVCVAASLTRLVIEARAVAVGFAPDSDTILVITEYMYWGFVECAIGICAACLPTLQKLIPKDYVFRLRSNPKTIFAPQVHDRRQQFKQPFTASDELPMVPVPPGWSGTTNNKVYIRSQQPQNVGVPMSYPVSQLPRRIA</sequence>
<dbReference type="PANTHER" id="PTHR33048">
    <property type="entry name" value="PTH11-LIKE INTEGRAL MEMBRANE PROTEIN (AFU_ORTHOLOGUE AFUA_5G11245)"/>
    <property type="match status" value="1"/>
</dbReference>